<proteinExistence type="predicted"/>
<accession>A0A397T2N2</accession>
<reference evidence="2 3" key="1">
    <citation type="submission" date="2018-06" db="EMBL/GenBank/DDBJ databases">
        <title>Comparative genomics reveals the genomic features of Rhizophagus irregularis, R. cerebriforme, R. diaphanum and Gigaspora rosea, and their symbiotic lifestyle signature.</title>
        <authorList>
            <person name="Morin E."/>
            <person name="San Clemente H."/>
            <person name="Chen E.C.H."/>
            <person name="De La Providencia I."/>
            <person name="Hainaut M."/>
            <person name="Kuo A."/>
            <person name="Kohler A."/>
            <person name="Murat C."/>
            <person name="Tang N."/>
            <person name="Roy S."/>
            <person name="Loubradou J."/>
            <person name="Henrissat B."/>
            <person name="Grigoriev I.V."/>
            <person name="Corradi N."/>
            <person name="Roux C."/>
            <person name="Martin F.M."/>
        </authorList>
    </citation>
    <scope>NUCLEOTIDE SEQUENCE [LARGE SCALE GENOMIC DNA]</scope>
    <source>
        <strain evidence="2 3">DAOM 227022</strain>
    </source>
</reference>
<dbReference type="OrthoDB" id="2349711at2759"/>
<dbReference type="EMBL" id="QKYT01000136">
    <property type="protein sequence ID" value="RIA92072.1"/>
    <property type="molecule type" value="Genomic_DNA"/>
</dbReference>
<evidence type="ECO:0000313" key="2">
    <source>
        <dbReference type="EMBL" id="RIA92072.1"/>
    </source>
</evidence>
<keyword evidence="3" id="KW-1185">Reference proteome</keyword>
<organism evidence="2 3">
    <name type="scientific">Glomus cerebriforme</name>
    <dbReference type="NCBI Taxonomy" id="658196"/>
    <lineage>
        <taxon>Eukaryota</taxon>
        <taxon>Fungi</taxon>
        <taxon>Fungi incertae sedis</taxon>
        <taxon>Mucoromycota</taxon>
        <taxon>Glomeromycotina</taxon>
        <taxon>Glomeromycetes</taxon>
        <taxon>Glomerales</taxon>
        <taxon>Glomeraceae</taxon>
        <taxon>Glomus</taxon>
    </lineage>
</organism>
<comment type="caution">
    <text evidence="2">The sequence shown here is derived from an EMBL/GenBank/DDBJ whole genome shotgun (WGS) entry which is preliminary data.</text>
</comment>
<name>A0A397T2N2_9GLOM</name>
<dbReference type="Proteomes" id="UP000265703">
    <property type="component" value="Unassembled WGS sequence"/>
</dbReference>
<protein>
    <submittedName>
        <fullName evidence="2">Uncharacterized protein</fullName>
    </submittedName>
</protein>
<sequence>MSIYIEVDYNQELDDTKKSNESSSSPKKLIGNKLNTQKFHKEYGVVSPSSRTYQELVFITSSDENEEGDPIVSKFQQSELNPIVMENAYYNPEESEKEADKGRENKIVI</sequence>
<gene>
    <name evidence="2" type="ORF">C1645_821235</name>
</gene>
<dbReference type="AlphaFoldDB" id="A0A397T2N2"/>
<evidence type="ECO:0000313" key="3">
    <source>
        <dbReference type="Proteomes" id="UP000265703"/>
    </source>
</evidence>
<feature type="region of interest" description="Disordered" evidence="1">
    <location>
        <begin position="7"/>
        <end position="33"/>
    </location>
</feature>
<evidence type="ECO:0000256" key="1">
    <source>
        <dbReference type="SAM" id="MobiDB-lite"/>
    </source>
</evidence>